<dbReference type="RefSeq" id="WP_022382827.1">
    <property type="nucleotide sequence ID" value="NZ_AP019697.1"/>
</dbReference>
<feature type="transmembrane region" description="Helical" evidence="7">
    <location>
        <begin position="169"/>
        <end position="189"/>
    </location>
</feature>
<dbReference type="AlphaFoldDB" id="A0A8D5A5B2"/>
<feature type="transmembrane region" description="Helical" evidence="7">
    <location>
        <begin position="49"/>
        <end position="71"/>
    </location>
</feature>
<evidence type="ECO:0000256" key="2">
    <source>
        <dbReference type="ARBA" id="ARBA00010792"/>
    </source>
</evidence>
<organism evidence="9 10">
    <name type="scientific">Dialister hominis</name>
    <dbReference type="NCBI Taxonomy" id="2582419"/>
    <lineage>
        <taxon>Bacteria</taxon>
        <taxon>Bacillati</taxon>
        <taxon>Bacillota</taxon>
        <taxon>Negativicutes</taxon>
        <taxon>Veillonellales</taxon>
        <taxon>Veillonellaceae</taxon>
        <taxon>Dialister</taxon>
    </lineage>
</organism>
<evidence type="ECO:0000256" key="1">
    <source>
        <dbReference type="ARBA" id="ARBA00004651"/>
    </source>
</evidence>
<evidence type="ECO:0000256" key="5">
    <source>
        <dbReference type="ARBA" id="ARBA00022989"/>
    </source>
</evidence>
<comment type="subcellular location">
    <subcellularLocation>
        <location evidence="1">Cell membrane</location>
        <topology evidence="1">Multi-pass membrane protein</topology>
    </subcellularLocation>
</comment>
<protein>
    <submittedName>
        <fullName evidence="9">Alkaline phosphatase</fullName>
    </submittedName>
</protein>
<evidence type="ECO:0000313" key="10">
    <source>
        <dbReference type="Proteomes" id="UP000320585"/>
    </source>
</evidence>
<evidence type="ECO:0000256" key="6">
    <source>
        <dbReference type="ARBA" id="ARBA00023136"/>
    </source>
</evidence>
<comment type="similarity">
    <text evidence="2">Belongs to the DedA family.</text>
</comment>
<dbReference type="InterPro" id="IPR032816">
    <property type="entry name" value="VTT_dom"/>
</dbReference>
<dbReference type="Proteomes" id="UP000320585">
    <property type="component" value="Chromosome"/>
</dbReference>
<dbReference type="GeneID" id="92715735"/>
<dbReference type="InterPro" id="IPR051311">
    <property type="entry name" value="DedA_domain"/>
</dbReference>
<feature type="transmembrane region" description="Helical" evidence="7">
    <location>
        <begin position="135"/>
        <end position="157"/>
    </location>
</feature>
<sequence>MDIIINFLYDWGYLALFICMALENMNVPIPSEIILGFAGFLVSQEIFSFWPTIAIGTAAGIAGSVASYYMGYKGGRGLILKHTAKGGLTARKMIAAKDWFEIYGGIAIFTGRLLPGVRTFISLPAGIAQYPMPEFIGLTILGTVPWTIFLVYAGSVLGHNWQKILDYKLEIALVCVVISIAVALGFHLYSKRKQKASKDTHENI</sequence>
<keyword evidence="10" id="KW-1185">Reference proteome</keyword>
<evidence type="ECO:0000313" key="9">
    <source>
        <dbReference type="EMBL" id="BBK24581.1"/>
    </source>
</evidence>
<proteinExistence type="inferred from homology"/>
<evidence type="ECO:0000259" key="8">
    <source>
        <dbReference type="Pfam" id="PF09335"/>
    </source>
</evidence>
<keyword evidence="3" id="KW-1003">Cell membrane</keyword>
<feature type="domain" description="VTT" evidence="8">
    <location>
        <begin position="29"/>
        <end position="155"/>
    </location>
</feature>
<keyword evidence="4 7" id="KW-0812">Transmembrane</keyword>
<dbReference type="OrthoDB" id="9813426at2"/>
<feature type="transmembrane region" description="Helical" evidence="7">
    <location>
        <begin position="7"/>
        <end position="29"/>
    </location>
</feature>
<dbReference type="EMBL" id="AP019697">
    <property type="protein sequence ID" value="BBK24581.1"/>
    <property type="molecule type" value="Genomic_DNA"/>
</dbReference>
<reference evidence="10" key="1">
    <citation type="submission" date="2019-05" db="EMBL/GenBank/DDBJ databases">
        <title>Complete genome sequencing of Dialister sp. strain 5BBH33.</title>
        <authorList>
            <person name="Sakamoto M."/>
            <person name="Murakami T."/>
            <person name="Mori H."/>
        </authorList>
    </citation>
    <scope>NUCLEOTIDE SEQUENCE [LARGE SCALE GENOMIC DNA]</scope>
    <source>
        <strain evidence="10">5BBH33</strain>
    </source>
</reference>
<dbReference type="PANTHER" id="PTHR42709:SF6">
    <property type="entry name" value="UNDECAPRENYL PHOSPHATE TRANSPORTER A"/>
    <property type="match status" value="1"/>
</dbReference>
<evidence type="ECO:0000256" key="4">
    <source>
        <dbReference type="ARBA" id="ARBA00022692"/>
    </source>
</evidence>
<keyword evidence="6 7" id="KW-0472">Membrane</keyword>
<evidence type="ECO:0000256" key="3">
    <source>
        <dbReference type="ARBA" id="ARBA00022475"/>
    </source>
</evidence>
<keyword evidence="5 7" id="KW-1133">Transmembrane helix</keyword>
<dbReference type="GO" id="GO:0005886">
    <property type="term" value="C:plasma membrane"/>
    <property type="evidence" value="ECO:0007669"/>
    <property type="project" value="UniProtKB-SubCell"/>
</dbReference>
<gene>
    <name evidence="9" type="ORF">Dia5BBH33_05160</name>
</gene>
<dbReference type="PANTHER" id="PTHR42709">
    <property type="entry name" value="ALKALINE PHOSPHATASE LIKE PROTEIN"/>
    <property type="match status" value="1"/>
</dbReference>
<dbReference type="Pfam" id="PF09335">
    <property type="entry name" value="VTT_dom"/>
    <property type="match status" value="1"/>
</dbReference>
<dbReference type="KEGG" id="dho:Dia5BBH33_05160"/>
<accession>A0A8D5A5B2</accession>
<name>A0A8D5A5B2_9FIRM</name>
<evidence type="ECO:0000256" key="7">
    <source>
        <dbReference type="SAM" id="Phobius"/>
    </source>
</evidence>